<feature type="compositionally biased region" description="Low complexity" evidence="1">
    <location>
        <begin position="122"/>
        <end position="131"/>
    </location>
</feature>
<dbReference type="EMBL" id="CYKH01000511">
    <property type="protein sequence ID" value="CUG03597.1"/>
    <property type="molecule type" value="Genomic_DNA"/>
</dbReference>
<keyword evidence="3" id="KW-1185">Reference proteome</keyword>
<protein>
    <submittedName>
        <fullName evidence="2">Uncharacterized protein</fullName>
    </submittedName>
</protein>
<feature type="region of interest" description="Disordered" evidence="1">
    <location>
        <begin position="122"/>
        <end position="178"/>
    </location>
</feature>
<feature type="region of interest" description="Disordered" evidence="1">
    <location>
        <begin position="29"/>
        <end position="59"/>
    </location>
</feature>
<organism evidence="2 3">
    <name type="scientific">Bodo saltans</name>
    <name type="common">Flagellated protozoan</name>
    <dbReference type="NCBI Taxonomy" id="75058"/>
    <lineage>
        <taxon>Eukaryota</taxon>
        <taxon>Discoba</taxon>
        <taxon>Euglenozoa</taxon>
        <taxon>Kinetoplastea</taxon>
        <taxon>Metakinetoplastina</taxon>
        <taxon>Eubodonida</taxon>
        <taxon>Bodonidae</taxon>
        <taxon>Bodo</taxon>
    </lineage>
</organism>
<evidence type="ECO:0000313" key="2">
    <source>
        <dbReference type="EMBL" id="CUG03597.1"/>
    </source>
</evidence>
<reference evidence="3" key="1">
    <citation type="submission" date="2015-09" db="EMBL/GenBank/DDBJ databases">
        <authorList>
            <consortium name="Pathogen Informatics"/>
        </authorList>
    </citation>
    <scope>NUCLEOTIDE SEQUENCE [LARGE SCALE GENOMIC DNA]</scope>
    <source>
        <strain evidence="3">Lake Konstanz</strain>
    </source>
</reference>
<gene>
    <name evidence="2" type="ORF">BSAL_70190</name>
</gene>
<name>A0A0S4IW31_BODSA</name>
<sequence length="203" mass="22280">MTPDREEIYTNSQSVSYSPDLASKRAADIRWKSVAGNQPTNRKPTSSRRIIPNNASESITNNSDDTVIDFGRVGVRPEDVGALWSDMVQWVSIMMRLEEGQFSRRDATQRLPLYAFLEHENNTGNSTTTSNMTDACFTPAPPTPAIRPQQKGGRHRIQSTNQNLGSTTSINAAASPSNLGRVPLTATQLASLARSFVQPPMSE</sequence>
<feature type="compositionally biased region" description="Polar residues" evidence="1">
    <location>
        <begin position="35"/>
        <end position="59"/>
    </location>
</feature>
<dbReference type="VEuPathDB" id="TriTrypDB:BSAL_70190"/>
<evidence type="ECO:0000313" key="3">
    <source>
        <dbReference type="Proteomes" id="UP000051952"/>
    </source>
</evidence>
<proteinExistence type="predicted"/>
<feature type="non-terminal residue" evidence="2">
    <location>
        <position position="203"/>
    </location>
</feature>
<feature type="compositionally biased region" description="Polar residues" evidence="1">
    <location>
        <begin position="158"/>
        <end position="178"/>
    </location>
</feature>
<evidence type="ECO:0000256" key="1">
    <source>
        <dbReference type="SAM" id="MobiDB-lite"/>
    </source>
</evidence>
<dbReference type="AlphaFoldDB" id="A0A0S4IW31"/>
<accession>A0A0S4IW31</accession>
<dbReference type="Proteomes" id="UP000051952">
    <property type="component" value="Unassembled WGS sequence"/>
</dbReference>